<protein>
    <recommendedName>
        <fullName evidence="6">Aminotransferase class I/classII large domain-containing protein</fullName>
    </recommendedName>
</protein>
<dbReference type="PANTHER" id="PTHR42790">
    <property type="entry name" value="AMINOTRANSFERASE"/>
    <property type="match status" value="1"/>
</dbReference>
<dbReference type="GO" id="GO:0009074">
    <property type="term" value="P:aromatic amino acid family catabolic process"/>
    <property type="evidence" value="ECO:0007669"/>
    <property type="project" value="TreeGrafter"/>
</dbReference>
<organism evidence="7 8">
    <name type="scientific">Pachysolen tannophilus NRRL Y-2460</name>
    <dbReference type="NCBI Taxonomy" id="669874"/>
    <lineage>
        <taxon>Eukaryota</taxon>
        <taxon>Fungi</taxon>
        <taxon>Dikarya</taxon>
        <taxon>Ascomycota</taxon>
        <taxon>Saccharomycotina</taxon>
        <taxon>Pichiomycetes</taxon>
        <taxon>Pachysolenaceae</taxon>
        <taxon>Pachysolen</taxon>
    </lineage>
</organism>
<dbReference type="STRING" id="669874.A0A1E4U2S9"/>
<keyword evidence="4" id="KW-0808">Transferase</keyword>
<keyword evidence="5" id="KW-0663">Pyridoxal phosphate</keyword>
<comment type="cofactor">
    <cofactor evidence="1">
        <name>pyridoxal 5'-phosphate</name>
        <dbReference type="ChEBI" id="CHEBI:597326"/>
    </cofactor>
</comment>
<evidence type="ECO:0000259" key="6">
    <source>
        <dbReference type="Pfam" id="PF00155"/>
    </source>
</evidence>
<dbReference type="InterPro" id="IPR004839">
    <property type="entry name" value="Aminotransferase_I/II_large"/>
</dbReference>
<dbReference type="EMBL" id="KV454011">
    <property type="protein sequence ID" value="ODV98198.1"/>
    <property type="molecule type" value="Genomic_DNA"/>
</dbReference>
<dbReference type="OrthoDB" id="691673at2759"/>
<accession>A0A1E4U2S9</accession>
<dbReference type="GO" id="GO:0019878">
    <property type="term" value="P:lysine biosynthetic process via aminoadipic acid"/>
    <property type="evidence" value="ECO:0007669"/>
    <property type="project" value="TreeGrafter"/>
</dbReference>
<evidence type="ECO:0000256" key="1">
    <source>
        <dbReference type="ARBA" id="ARBA00001933"/>
    </source>
</evidence>
<evidence type="ECO:0000313" key="8">
    <source>
        <dbReference type="Proteomes" id="UP000094236"/>
    </source>
</evidence>
<sequence length="491" mass="55242">MTTSDLEHLISKRAAARYSSHFSQNTAPAHIKAHPEPLSLGGGMPHYGFFPVESIAVHLTDAPFSDKKLETLKADSKSKNPVIIPKVTDRPDDIIDLKNGLQYSYIQGLKPLLLFLKEFVQKVYPPAYNDWEVVLNNGAGNGLNKVCDLFLDPGDVVLVEEFTFTPFLQSVENCGGIPIPIKLDFQGKGLDYNHLKYELENWEILHPGLPLPKFLYTIPTGQNPTGLTQPLELRKKIYKLAEKFDFGILEDDPYGYLTLPPYKDVKSGKFDVDAPVTVDNFVKELAPSYLTIDTSKRVVRVETFSKVFAPGLRLGYIIANKSFIKAINNYSNISTRSPSGPSQFLVNNVIQHLGGIDGWLEWIIKVRREYIIRRNVMLDALYASDAYKKNLITVIDPDAGMFITVVINYDKSKYTPAEYKQLTSKNLFYKTIENGVAVVHGPNMAFDNLADEHCNFVRLTIASPPDHATITEATNRFTKSVEELFEEIEKT</sequence>
<comment type="similarity">
    <text evidence="2">Belongs to the class-I pyridoxal-phosphate-dependent aminotransferase family.</text>
</comment>
<dbReference type="Gene3D" id="3.40.640.10">
    <property type="entry name" value="Type I PLP-dependent aspartate aminotransferase-like (Major domain)"/>
    <property type="match status" value="1"/>
</dbReference>
<proteinExistence type="inferred from homology"/>
<dbReference type="InterPro" id="IPR050859">
    <property type="entry name" value="Class-I_PLP-dep_aminotransf"/>
</dbReference>
<dbReference type="InterPro" id="IPR015424">
    <property type="entry name" value="PyrdxlP-dep_Trfase"/>
</dbReference>
<evidence type="ECO:0000256" key="2">
    <source>
        <dbReference type="ARBA" id="ARBA00007441"/>
    </source>
</evidence>
<dbReference type="Proteomes" id="UP000094236">
    <property type="component" value="Unassembled WGS sequence"/>
</dbReference>
<reference evidence="8" key="1">
    <citation type="submission" date="2016-05" db="EMBL/GenBank/DDBJ databases">
        <title>Comparative genomics of biotechnologically important yeasts.</title>
        <authorList>
            <consortium name="DOE Joint Genome Institute"/>
            <person name="Riley R."/>
            <person name="Haridas S."/>
            <person name="Wolfe K.H."/>
            <person name="Lopes M.R."/>
            <person name="Hittinger C.T."/>
            <person name="Goker M."/>
            <person name="Salamov A."/>
            <person name="Wisecaver J."/>
            <person name="Long T.M."/>
            <person name="Aerts A.L."/>
            <person name="Barry K."/>
            <person name="Choi C."/>
            <person name="Clum A."/>
            <person name="Coughlan A.Y."/>
            <person name="Deshpande S."/>
            <person name="Douglass A.P."/>
            <person name="Hanson S.J."/>
            <person name="Klenk H.-P."/>
            <person name="Labutti K."/>
            <person name="Lapidus A."/>
            <person name="Lindquist E."/>
            <person name="Lipzen A."/>
            <person name="Meier-Kolthoff J.P."/>
            <person name="Ohm R.A."/>
            <person name="Otillar R.P."/>
            <person name="Pangilinan J."/>
            <person name="Peng Y."/>
            <person name="Rokas A."/>
            <person name="Rosa C.A."/>
            <person name="Scheuner C."/>
            <person name="Sibirny A.A."/>
            <person name="Slot J.C."/>
            <person name="Stielow J.B."/>
            <person name="Sun H."/>
            <person name="Kurtzman C.P."/>
            <person name="Blackwell M."/>
            <person name="Grigoriev I.V."/>
            <person name="Jeffries T.W."/>
        </authorList>
    </citation>
    <scope>NUCLEOTIDE SEQUENCE [LARGE SCALE GENOMIC DNA]</scope>
    <source>
        <strain evidence="8">NRRL Y-2460</strain>
    </source>
</reference>
<dbReference type="SUPFAM" id="SSF53383">
    <property type="entry name" value="PLP-dependent transferases"/>
    <property type="match status" value="1"/>
</dbReference>
<dbReference type="GO" id="GO:0006571">
    <property type="term" value="P:tyrosine biosynthetic process"/>
    <property type="evidence" value="ECO:0007669"/>
    <property type="project" value="TreeGrafter"/>
</dbReference>
<dbReference type="Pfam" id="PF00155">
    <property type="entry name" value="Aminotran_1_2"/>
    <property type="match status" value="1"/>
</dbReference>
<dbReference type="CDD" id="cd00609">
    <property type="entry name" value="AAT_like"/>
    <property type="match status" value="1"/>
</dbReference>
<dbReference type="GO" id="GO:0030170">
    <property type="term" value="F:pyridoxal phosphate binding"/>
    <property type="evidence" value="ECO:0007669"/>
    <property type="project" value="InterPro"/>
</dbReference>
<evidence type="ECO:0000313" key="7">
    <source>
        <dbReference type="EMBL" id="ODV98198.1"/>
    </source>
</evidence>
<dbReference type="InterPro" id="IPR015421">
    <property type="entry name" value="PyrdxlP-dep_Trfase_major"/>
</dbReference>
<keyword evidence="3" id="KW-0032">Aminotransferase</keyword>
<dbReference type="AlphaFoldDB" id="A0A1E4U2S9"/>
<name>A0A1E4U2S9_PACTA</name>
<feature type="domain" description="Aminotransferase class I/classII large" evidence="6">
    <location>
        <begin position="87"/>
        <end position="475"/>
    </location>
</feature>
<dbReference type="GO" id="GO:0047536">
    <property type="term" value="F:2-aminoadipate transaminase activity"/>
    <property type="evidence" value="ECO:0007669"/>
    <property type="project" value="TreeGrafter"/>
</dbReference>
<evidence type="ECO:0000256" key="3">
    <source>
        <dbReference type="ARBA" id="ARBA00022576"/>
    </source>
</evidence>
<evidence type="ECO:0000256" key="4">
    <source>
        <dbReference type="ARBA" id="ARBA00022679"/>
    </source>
</evidence>
<keyword evidence="8" id="KW-1185">Reference proteome</keyword>
<dbReference type="PANTHER" id="PTHR42790:SF2">
    <property type="entry name" value="AROMATIC AMINO ACID AMINOTRANSFERASE 2"/>
    <property type="match status" value="1"/>
</dbReference>
<gene>
    <name evidence="7" type="ORF">PACTADRAFT_47998</name>
</gene>
<dbReference type="GO" id="GO:0008793">
    <property type="term" value="F:aromatic-amino-acid transaminase activity"/>
    <property type="evidence" value="ECO:0007669"/>
    <property type="project" value="TreeGrafter"/>
</dbReference>
<evidence type="ECO:0000256" key="5">
    <source>
        <dbReference type="ARBA" id="ARBA00022898"/>
    </source>
</evidence>